<dbReference type="AlphaFoldDB" id="A0A2T3A908"/>
<feature type="signal peptide" evidence="1">
    <location>
        <begin position="1"/>
        <end position="29"/>
    </location>
</feature>
<sequence length="129" mass="14490">MWGTFFRPVRACGALSLTLYCYTTPPGDAGFCRTFFFIALLREQGRKGAVRQARNSKQFASTCVLEDSHFFNALFSSFCTRALSSCCTLSFRCSPATTSPAVERHSLVPRRRILQLDHTHKISTRLDAV</sequence>
<proteinExistence type="predicted"/>
<protein>
    <recommendedName>
        <fullName evidence="4">Secreted protein</fullName>
    </recommendedName>
</protein>
<name>A0A2T3A908_9PEZI</name>
<reference evidence="2 3" key="1">
    <citation type="journal article" date="2018" name="Mycol. Prog.">
        <title>Coniella lustricola, a new species from submerged detritus.</title>
        <authorList>
            <person name="Raudabaugh D.B."/>
            <person name="Iturriaga T."/>
            <person name="Carver A."/>
            <person name="Mondo S."/>
            <person name="Pangilinan J."/>
            <person name="Lipzen A."/>
            <person name="He G."/>
            <person name="Amirebrahimi M."/>
            <person name="Grigoriev I.V."/>
            <person name="Miller A.N."/>
        </authorList>
    </citation>
    <scope>NUCLEOTIDE SEQUENCE [LARGE SCALE GENOMIC DNA]</scope>
    <source>
        <strain evidence="2 3">B22-T-1</strain>
    </source>
</reference>
<organism evidence="2 3">
    <name type="scientific">Coniella lustricola</name>
    <dbReference type="NCBI Taxonomy" id="2025994"/>
    <lineage>
        <taxon>Eukaryota</taxon>
        <taxon>Fungi</taxon>
        <taxon>Dikarya</taxon>
        <taxon>Ascomycota</taxon>
        <taxon>Pezizomycotina</taxon>
        <taxon>Sordariomycetes</taxon>
        <taxon>Sordariomycetidae</taxon>
        <taxon>Diaporthales</taxon>
        <taxon>Schizoparmaceae</taxon>
        <taxon>Coniella</taxon>
    </lineage>
</organism>
<keyword evidence="1" id="KW-0732">Signal</keyword>
<evidence type="ECO:0008006" key="4">
    <source>
        <dbReference type="Google" id="ProtNLM"/>
    </source>
</evidence>
<dbReference type="Proteomes" id="UP000241462">
    <property type="component" value="Unassembled WGS sequence"/>
</dbReference>
<accession>A0A2T3A908</accession>
<dbReference type="InParanoid" id="A0A2T3A908"/>
<keyword evidence="3" id="KW-1185">Reference proteome</keyword>
<feature type="chain" id="PRO_5015636685" description="Secreted protein" evidence="1">
    <location>
        <begin position="30"/>
        <end position="129"/>
    </location>
</feature>
<evidence type="ECO:0000256" key="1">
    <source>
        <dbReference type="SAM" id="SignalP"/>
    </source>
</evidence>
<evidence type="ECO:0000313" key="3">
    <source>
        <dbReference type="Proteomes" id="UP000241462"/>
    </source>
</evidence>
<dbReference type="EMBL" id="KZ678434">
    <property type="protein sequence ID" value="PSR87031.1"/>
    <property type="molecule type" value="Genomic_DNA"/>
</dbReference>
<evidence type="ECO:0000313" key="2">
    <source>
        <dbReference type="EMBL" id="PSR87031.1"/>
    </source>
</evidence>
<gene>
    <name evidence="2" type="ORF">BD289DRAFT_244747</name>
</gene>